<gene>
    <name evidence="3" type="ORF">H8S17_08050</name>
</gene>
<comment type="caution">
    <text evidence="3">The sequence shown here is derived from an EMBL/GenBank/DDBJ whole genome shotgun (WGS) entry which is preliminary data.</text>
</comment>
<dbReference type="InterPro" id="IPR011493">
    <property type="entry name" value="GLUG"/>
</dbReference>
<dbReference type="InterPro" id="IPR013783">
    <property type="entry name" value="Ig-like_fold"/>
</dbReference>
<dbReference type="InterPro" id="IPR003961">
    <property type="entry name" value="FN3_dom"/>
</dbReference>
<dbReference type="SUPFAM" id="SSF49265">
    <property type="entry name" value="Fibronectin type III"/>
    <property type="match status" value="1"/>
</dbReference>
<accession>A0A923RVE3</accession>
<protein>
    <submittedName>
        <fullName evidence="3">Fibronectin type III domain-containing protein</fullName>
    </submittedName>
</protein>
<dbReference type="PROSITE" id="PS50853">
    <property type="entry name" value="FN3"/>
    <property type="match status" value="1"/>
</dbReference>
<dbReference type="Pfam" id="PF07581">
    <property type="entry name" value="Glug"/>
    <property type="match status" value="2"/>
</dbReference>
<dbReference type="Gene3D" id="2.160.20.110">
    <property type="match status" value="1"/>
</dbReference>
<feature type="signal peptide" evidence="1">
    <location>
        <begin position="1"/>
        <end position="25"/>
    </location>
</feature>
<dbReference type="RefSeq" id="WP_186866901.1">
    <property type="nucleotide sequence ID" value="NZ_JACOPH010000005.1"/>
</dbReference>
<dbReference type="InterPro" id="IPR036116">
    <property type="entry name" value="FN3_sf"/>
</dbReference>
<evidence type="ECO:0000259" key="2">
    <source>
        <dbReference type="PROSITE" id="PS50853"/>
    </source>
</evidence>
<feature type="chain" id="PRO_5037916080" evidence="1">
    <location>
        <begin position="26"/>
        <end position="797"/>
    </location>
</feature>
<feature type="domain" description="Fibronectin type-III" evidence="2">
    <location>
        <begin position="698"/>
        <end position="797"/>
    </location>
</feature>
<keyword evidence="1" id="KW-0732">Signal</keyword>
<dbReference type="CDD" id="cd00063">
    <property type="entry name" value="FN3"/>
    <property type="match status" value="1"/>
</dbReference>
<name>A0A923RVE3_9FIRM</name>
<evidence type="ECO:0000256" key="1">
    <source>
        <dbReference type="SAM" id="SignalP"/>
    </source>
</evidence>
<dbReference type="Gene3D" id="2.60.40.10">
    <property type="entry name" value="Immunoglobulins"/>
    <property type="match status" value="1"/>
</dbReference>
<sequence>MKKRVLSVLLSLGLVIGMIPMTAKAETTEEESKKWSDYVAESFESGTGTKDDPYQIATAEQLAKLAVDVNSGVPDDNKYHCGEYFELKNDIDLSGKTWTPIGYGDQAAKPFQGYFDGKGHTVTGLYVDERGNNCFAGLFGVAVASTNETVLKNIIIKDAEVYAGNETNESEAHYGAGVLIGSISINGGSNANYLAIENCKCYGKVDSKMYAGGLIGMSNYGKITNCVADVDVTGSSCSGGFAGYIWGSTISNNQAAGSVMCEGYCGGGFVGYSNSSTFTNNKAAASVVDTGWSAGGFTGADEGSTFEKCIASGNVEAGDWNVGGFGGYLLGKTKITDSVALGDVTGKLTVNKAKAGGFVGTNENSNIKNCYAAGTVTGSNEYAAAGGFVGYDVSGTTESCYYDKTKNSALSAVGAIEKEGSNDIKGKESSELLADVCENYYGGHEYETEWTVDKEASCTEEGSQSHHCKRCENKTDVTVIKKKDHILEKTEAKEATHLTEGNIAYWTCQICKKYFKDEAGSQEITLADTVIAKNTVHTADATGWHTDGTNHWKTCECGEILDKTTHKPDATGWHTDGTNHWRTCECGAILDKAAHTEKTVTTETGTSVTSCAVCGKELSTATIPMVSEIALSQISYTYNGKVKTPAVIVKDSNGTVLQEGTDYEVTYTGNRKSIGQYTVCVTLKGKYTGTKELTFEIVPKGTKLTAKSGQKKAFTVKWKKQKKQISGYQIQYGTKKNFSKAKTVTVKSKNTTKKKITGCAAKKTYYVRIRTYKNVKVNGKTKKIASSWSKTVKVKTK</sequence>
<keyword evidence="4" id="KW-1185">Reference proteome</keyword>
<reference evidence="3" key="1">
    <citation type="submission" date="2020-08" db="EMBL/GenBank/DDBJ databases">
        <title>Genome public.</title>
        <authorList>
            <person name="Liu C."/>
            <person name="Sun Q."/>
        </authorList>
    </citation>
    <scope>NUCLEOTIDE SEQUENCE</scope>
    <source>
        <strain evidence="3">BX1005</strain>
    </source>
</reference>
<evidence type="ECO:0000313" key="4">
    <source>
        <dbReference type="Proteomes" id="UP000606720"/>
    </source>
</evidence>
<dbReference type="AlphaFoldDB" id="A0A923RVE3"/>
<dbReference type="Pfam" id="PF00041">
    <property type="entry name" value="fn3"/>
    <property type="match status" value="1"/>
</dbReference>
<proteinExistence type="predicted"/>
<dbReference type="EMBL" id="JACOPH010000005">
    <property type="protein sequence ID" value="MBC5714159.1"/>
    <property type="molecule type" value="Genomic_DNA"/>
</dbReference>
<evidence type="ECO:0000313" key="3">
    <source>
        <dbReference type="EMBL" id="MBC5714159.1"/>
    </source>
</evidence>
<dbReference type="Proteomes" id="UP000606720">
    <property type="component" value="Unassembled WGS sequence"/>
</dbReference>
<organism evidence="3 4">
    <name type="scientific">Roseburia zhanii</name>
    <dbReference type="NCBI Taxonomy" id="2763064"/>
    <lineage>
        <taxon>Bacteria</taxon>
        <taxon>Bacillati</taxon>
        <taxon>Bacillota</taxon>
        <taxon>Clostridia</taxon>
        <taxon>Lachnospirales</taxon>
        <taxon>Lachnospiraceae</taxon>
        <taxon>Roseburia</taxon>
    </lineage>
</organism>